<evidence type="ECO:0000259" key="4">
    <source>
        <dbReference type="PROSITE" id="PS50977"/>
    </source>
</evidence>
<name>A0A2A4FWM6_9SPHN</name>
<dbReference type="SUPFAM" id="SSF46689">
    <property type="entry name" value="Homeodomain-like"/>
    <property type="match status" value="1"/>
</dbReference>
<dbReference type="Pfam" id="PF00440">
    <property type="entry name" value="TetR_N"/>
    <property type="match status" value="1"/>
</dbReference>
<dbReference type="GO" id="GO:0003700">
    <property type="term" value="F:DNA-binding transcription factor activity"/>
    <property type="evidence" value="ECO:0007669"/>
    <property type="project" value="TreeGrafter"/>
</dbReference>
<dbReference type="GO" id="GO:0000976">
    <property type="term" value="F:transcription cis-regulatory region binding"/>
    <property type="evidence" value="ECO:0007669"/>
    <property type="project" value="TreeGrafter"/>
</dbReference>
<dbReference type="InterPro" id="IPR036271">
    <property type="entry name" value="Tet_transcr_reg_TetR-rel_C_sf"/>
</dbReference>
<dbReference type="EMBL" id="NWUF01000010">
    <property type="protein sequence ID" value="PCE42087.1"/>
    <property type="molecule type" value="Genomic_DNA"/>
</dbReference>
<feature type="DNA-binding region" description="H-T-H motif" evidence="2">
    <location>
        <begin position="69"/>
        <end position="88"/>
    </location>
</feature>
<evidence type="ECO:0000313" key="6">
    <source>
        <dbReference type="Proteomes" id="UP000218934"/>
    </source>
</evidence>
<dbReference type="PROSITE" id="PS50977">
    <property type="entry name" value="HTH_TETR_2"/>
    <property type="match status" value="1"/>
</dbReference>
<dbReference type="PANTHER" id="PTHR30055:SF235">
    <property type="entry name" value="TRANSCRIPTIONAL REGULATORY PROTEIN"/>
    <property type="match status" value="1"/>
</dbReference>
<sequence length="250" mass="27587">MAEGSARPGPLPARPRAEPSSVPALRRPTVTAAKGGAKGKSPRLGTDTRERLLDAAERLFADHGYDGTSLRDIADLAGQNMALSTYHFGTKLRLFEEVVRRRAVELEAARLAALARVGTGAAPRAEVVRALIEAYAVPVIDACYGPSKQWQSHVRLISQLVSVKRWTPLLRSHYDHCGQIFLDRFREAMPDADPNALLDAFSFMVATILYVCSYTNRFDRMRTGTRSPEDEISSVTENCLRFVHAGFMAL</sequence>
<protein>
    <submittedName>
        <fullName evidence="5">TetR/AcrR family transcriptional regulator</fullName>
    </submittedName>
</protein>
<proteinExistence type="predicted"/>
<dbReference type="Proteomes" id="UP000218934">
    <property type="component" value="Unassembled WGS sequence"/>
</dbReference>
<dbReference type="PRINTS" id="PR00455">
    <property type="entry name" value="HTHTETR"/>
</dbReference>
<evidence type="ECO:0000256" key="1">
    <source>
        <dbReference type="ARBA" id="ARBA00023125"/>
    </source>
</evidence>
<dbReference type="Gene3D" id="1.10.357.10">
    <property type="entry name" value="Tetracycline Repressor, domain 2"/>
    <property type="match status" value="1"/>
</dbReference>
<dbReference type="OrthoDB" id="2356263at2"/>
<keyword evidence="6" id="KW-1185">Reference proteome</keyword>
<feature type="domain" description="HTH tetR-type" evidence="4">
    <location>
        <begin position="46"/>
        <end position="106"/>
    </location>
</feature>
<comment type="caution">
    <text evidence="5">The sequence shown here is derived from an EMBL/GenBank/DDBJ whole genome shotgun (WGS) entry which is preliminary data.</text>
</comment>
<dbReference type="Pfam" id="PF17939">
    <property type="entry name" value="TetR_C_30"/>
    <property type="match status" value="1"/>
</dbReference>
<gene>
    <name evidence="5" type="ORF">COO09_12290</name>
</gene>
<accession>A0A2A4FWM6</accession>
<dbReference type="InterPro" id="IPR009057">
    <property type="entry name" value="Homeodomain-like_sf"/>
</dbReference>
<evidence type="ECO:0000313" key="5">
    <source>
        <dbReference type="EMBL" id="PCE42087.1"/>
    </source>
</evidence>
<dbReference type="InterPro" id="IPR001647">
    <property type="entry name" value="HTH_TetR"/>
</dbReference>
<dbReference type="KEGG" id="rdi:CMV14_18585"/>
<dbReference type="InterPro" id="IPR041586">
    <property type="entry name" value="PsrA_TetR_C"/>
</dbReference>
<reference evidence="5 6" key="1">
    <citation type="submission" date="2017-09" db="EMBL/GenBank/DDBJ databases">
        <title>The Catabolism of 3,6-Dichlorosalicylic acid is Initiated by the Cytochrome P450 Monooxygenase DsmABC in Rhizorhabdus dicambivorans Ndbn-20.</title>
        <authorList>
            <person name="Na L."/>
        </authorList>
    </citation>
    <scope>NUCLEOTIDE SEQUENCE [LARGE SCALE GENOMIC DNA]</scope>
    <source>
        <strain evidence="5 6">Ndbn-20m</strain>
    </source>
</reference>
<keyword evidence="1 2" id="KW-0238">DNA-binding</keyword>
<dbReference type="InterPro" id="IPR050109">
    <property type="entry name" value="HTH-type_TetR-like_transc_reg"/>
</dbReference>
<evidence type="ECO:0000256" key="3">
    <source>
        <dbReference type="SAM" id="MobiDB-lite"/>
    </source>
</evidence>
<dbReference type="SUPFAM" id="SSF48498">
    <property type="entry name" value="Tetracyclin repressor-like, C-terminal domain"/>
    <property type="match status" value="1"/>
</dbReference>
<feature type="region of interest" description="Disordered" evidence="3">
    <location>
        <begin position="1"/>
        <end position="46"/>
    </location>
</feature>
<organism evidence="5 6">
    <name type="scientific">Rhizorhabdus dicambivorans</name>
    <dbReference type="NCBI Taxonomy" id="1850238"/>
    <lineage>
        <taxon>Bacteria</taxon>
        <taxon>Pseudomonadati</taxon>
        <taxon>Pseudomonadota</taxon>
        <taxon>Alphaproteobacteria</taxon>
        <taxon>Sphingomonadales</taxon>
        <taxon>Sphingomonadaceae</taxon>
        <taxon>Rhizorhabdus</taxon>
    </lineage>
</organism>
<evidence type="ECO:0000256" key="2">
    <source>
        <dbReference type="PROSITE-ProRule" id="PRU00335"/>
    </source>
</evidence>
<dbReference type="AlphaFoldDB" id="A0A2A4FWM6"/>
<dbReference type="PANTHER" id="PTHR30055">
    <property type="entry name" value="HTH-TYPE TRANSCRIPTIONAL REGULATOR RUTR"/>
    <property type="match status" value="1"/>
</dbReference>